<dbReference type="eggNOG" id="COG1117">
    <property type="taxonomic scope" value="Bacteria"/>
</dbReference>
<keyword evidence="2" id="KW-0592">Phosphate transport</keyword>
<evidence type="ECO:0000313" key="7">
    <source>
        <dbReference type="Proteomes" id="UP000000739"/>
    </source>
</evidence>
<dbReference type="HOGENOM" id="CLU_000604_1_22_7"/>
<dbReference type="PANTHER" id="PTHR43423">
    <property type="entry name" value="ABC TRANSPORTER I FAMILY MEMBER 17"/>
    <property type="match status" value="1"/>
</dbReference>
<dbReference type="GO" id="GO:0035435">
    <property type="term" value="P:phosphate ion transmembrane transport"/>
    <property type="evidence" value="ECO:0007669"/>
    <property type="project" value="InterPro"/>
</dbReference>
<dbReference type="GO" id="GO:0005315">
    <property type="term" value="F:phosphate transmembrane transporter activity"/>
    <property type="evidence" value="ECO:0007669"/>
    <property type="project" value="InterPro"/>
</dbReference>
<accession>B8FA34</accession>
<dbReference type="Gene3D" id="3.40.50.300">
    <property type="entry name" value="P-loop containing nucleotide triphosphate hydrolases"/>
    <property type="match status" value="1"/>
</dbReference>
<keyword evidence="1" id="KW-0813">Transport</keyword>
<gene>
    <name evidence="6" type="ordered locus">Dalk_1430</name>
</gene>
<evidence type="ECO:0000256" key="1">
    <source>
        <dbReference type="ARBA" id="ARBA00022448"/>
    </source>
</evidence>
<dbReference type="InterPro" id="IPR003439">
    <property type="entry name" value="ABC_transporter-like_ATP-bd"/>
</dbReference>
<name>B8FA34_DESAL</name>
<evidence type="ECO:0000313" key="6">
    <source>
        <dbReference type="EMBL" id="ACL03130.1"/>
    </source>
</evidence>
<dbReference type="InterPro" id="IPR003593">
    <property type="entry name" value="AAA+_ATPase"/>
</dbReference>
<reference evidence="6 7" key="1">
    <citation type="journal article" date="2012" name="Environ. Microbiol.">
        <title>The genome sequence of Desulfatibacillum alkenivorans AK-01: a blueprint for anaerobic alkane oxidation.</title>
        <authorList>
            <person name="Callaghan A.V."/>
            <person name="Morris B.E."/>
            <person name="Pereira I.A."/>
            <person name="McInerney M.J."/>
            <person name="Austin R.N."/>
            <person name="Groves J.T."/>
            <person name="Kukor J.J."/>
            <person name="Suflita J.M."/>
            <person name="Young L.Y."/>
            <person name="Zylstra G.J."/>
            <person name="Wawrik B."/>
        </authorList>
    </citation>
    <scope>NUCLEOTIDE SEQUENCE [LARGE SCALE GENOMIC DNA]</scope>
    <source>
        <strain evidence="6 7">AK-01</strain>
    </source>
</reference>
<dbReference type="SMART" id="SM00382">
    <property type="entry name" value="AAA"/>
    <property type="match status" value="1"/>
</dbReference>
<evidence type="ECO:0000256" key="4">
    <source>
        <dbReference type="ARBA" id="ARBA00022840"/>
    </source>
</evidence>
<dbReference type="InterPro" id="IPR027417">
    <property type="entry name" value="P-loop_NTPase"/>
</dbReference>
<dbReference type="RefSeq" id="WP_012610565.1">
    <property type="nucleotide sequence ID" value="NC_011768.1"/>
</dbReference>
<dbReference type="PROSITE" id="PS00211">
    <property type="entry name" value="ABC_TRANSPORTER_1"/>
    <property type="match status" value="1"/>
</dbReference>
<dbReference type="SUPFAM" id="SSF52540">
    <property type="entry name" value="P-loop containing nucleoside triphosphate hydrolases"/>
    <property type="match status" value="1"/>
</dbReference>
<keyword evidence="3" id="KW-0547">Nucleotide-binding</keyword>
<evidence type="ECO:0000256" key="2">
    <source>
        <dbReference type="ARBA" id="ARBA00022592"/>
    </source>
</evidence>
<feature type="domain" description="ABC transporter" evidence="5">
    <location>
        <begin position="7"/>
        <end position="248"/>
    </location>
</feature>
<dbReference type="InterPro" id="IPR017871">
    <property type="entry name" value="ABC_transporter-like_CS"/>
</dbReference>
<organism evidence="6 7">
    <name type="scientific">Desulfatibacillum aliphaticivorans</name>
    <dbReference type="NCBI Taxonomy" id="218208"/>
    <lineage>
        <taxon>Bacteria</taxon>
        <taxon>Pseudomonadati</taxon>
        <taxon>Thermodesulfobacteriota</taxon>
        <taxon>Desulfobacteria</taxon>
        <taxon>Desulfobacterales</taxon>
        <taxon>Desulfatibacillaceae</taxon>
        <taxon>Desulfatibacillum</taxon>
    </lineage>
</organism>
<dbReference type="GO" id="GO:0016887">
    <property type="term" value="F:ATP hydrolysis activity"/>
    <property type="evidence" value="ECO:0007669"/>
    <property type="project" value="InterPro"/>
</dbReference>
<dbReference type="PANTHER" id="PTHR43423:SF1">
    <property type="entry name" value="ABC TRANSPORTER I FAMILY MEMBER 17"/>
    <property type="match status" value="1"/>
</dbReference>
<dbReference type="Pfam" id="PF00005">
    <property type="entry name" value="ABC_tran"/>
    <property type="match status" value="1"/>
</dbReference>
<dbReference type="NCBIfam" id="TIGR00972">
    <property type="entry name" value="3a0107s01c2"/>
    <property type="match status" value="1"/>
</dbReference>
<keyword evidence="7" id="KW-1185">Reference proteome</keyword>
<dbReference type="EMBL" id="CP001322">
    <property type="protein sequence ID" value="ACL03130.1"/>
    <property type="molecule type" value="Genomic_DNA"/>
</dbReference>
<dbReference type="KEGG" id="dal:Dalk_1430"/>
<keyword evidence="4" id="KW-0067">ATP-binding</keyword>
<sequence length="253" mass="28201">MTEPMKVSSKNLDFFYGPSQALYDVNLDFEQNKVTALIGPSGCGKSTFLRCINRMNDLIPIARVQGDLRIDDVDIYSPEVDVVDLRSRVGMVFQKPNPFPKTIFENVAYGLRVKGVRNKAYIASQVEKSLESAALFDEVKDRLHDSALGLSGGQQQRLCIARALAVEPEVLLMDEPASALDPVATQKIEELILQLKTTYTIIIVTHNMQQAARVSDVTAFFFMGKLIEADATETLFTKPRKQQTSDYITGRFG</sequence>
<dbReference type="PROSITE" id="PS50893">
    <property type="entry name" value="ABC_TRANSPORTER_2"/>
    <property type="match status" value="1"/>
</dbReference>
<protein>
    <submittedName>
        <fullName evidence="6">Phosphate ABC transporter, ATPase subunit</fullName>
    </submittedName>
</protein>
<dbReference type="CDD" id="cd03260">
    <property type="entry name" value="ABC_PstB_phosphate_transporter"/>
    <property type="match status" value="1"/>
</dbReference>
<evidence type="ECO:0000259" key="5">
    <source>
        <dbReference type="PROSITE" id="PS50893"/>
    </source>
</evidence>
<dbReference type="GO" id="GO:0005524">
    <property type="term" value="F:ATP binding"/>
    <property type="evidence" value="ECO:0007669"/>
    <property type="project" value="UniProtKB-KW"/>
</dbReference>
<dbReference type="GO" id="GO:0016020">
    <property type="term" value="C:membrane"/>
    <property type="evidence" value="ECO:0007669"/>
    <property type="project" value="InterPro"/>
</dbReference>
<proteinExistence type="predicted"/>
<dbReference type="InterPro" id="IPR005670">
    <property type="entry name" value="PstB-like"/>
</dbReference>
<evidence type="ECO:0000256" key="3">
    <source>
        <dbReference type="ARBA" id="ARBA00022741"/>
    </source>
</evidence>
<dbReference type="AlphaFoldDB" id="B8FA34"/>
<dbReference type="Proteomes" id="UP000000739">
    <property type="component" value="Chromosome"/>
</dbReference>